<protein>
    <submittedName>
        <fullName evidence="2">Uncharacterized protein</fullName>
    </submittedName>
</protein>
<organism evidence="2">
    <name type="scientific">Picea sitchensis</name>
    <name type="common">Sitka spruce</name>
    <name type="synonym">Pinus sitchensis</name>
    <dbReference type="NCBI Taxonomy" id="3332"/>
    <lineage>
        <taxon>Eukaryota</taxon>
        <taxon>Viridiplantae</taxon>
        <taxon>Streptophyta</taxon>
        <taxon>Embryophyta</taxon>
        <taxon>Tracheophyta</taxon>
        <taxon>Spermatophyta</taxon>
        <taxon>Pinopsida</taxon>
        <taxon>Pinidae</taxon>
        <taxon>Conifers I</taxon>
        <taxon>Pinales</taxon>
        <taxon>Pinaceae</taxon>
        <taxon>Picea</taxon>
    </lineage>
</organism>
<feature type="transmembrane region" description="Helical" evidence="1">
    <location>
        <begin position="21"/>
        <end position="43"/>
    </location>
</feature>
<proteinExistence type="predicted"/>
<keyword evidence="2" id="KW-0496">Mitochondrion</keyword>
<accession>A0A6B9XXM4</accession>
<reference evidence="2" key="1">
    <citation type="submission" date="2019-03" db="EMBL/GenBank/DDBJ databases">
        <title>Largest Complete Mitochondrial Genome of a Gymnosperm, Sitka Spruce (Picea sitchensis), Indicates Complex Physical Structure.</title>
        <authorList>
            <person name="Jackman S.D."/>
            <person name="Coombe L."/>
            <person name="Warren R."/>
            <person name="Kirk H."/>
            <person name="Trinh E."/>
            <person name="McLeod T."/>
            <person name="Pleasance S."/>
            <person name="Pandoh P."/>
            <person name="Zhao Y."/>
            <person name="Coope R."/>
            <person name="Bousquet J."/>
            <person name="Bohlmann J.C."/>
            <person name="Jones S.J.M."/>
            <person name="Birol I."/>
        </authorList>
    </citation>
    <scope>NUCLEOTIDE SEQUENCE</scope>
    <source>
        <strain evidence="2">Q903</strain>
    </source>
</reference>
<dbReference type="EMBL" id="MK697706">
    <property type="protein sequence ID" value="QHR92799.1"/>
    <property type="molecule type" value="Genomic_DNA"/>
</dbReference>
<evidence type="ECO:0000256" key="1">
    <source>
        <dbReference type="SAM" id="Phobius"/>
    </source>
</evidence>
<name>A0A6B9XXM4_PICSI</name>
<dbReference type="AlphaFoldDB" id="A0A6B9XXM4"/>
<sequence>MSSLYYISGYRNDTSQYRKTDFVNCFGILAYFLFLTVSVQFAISRYLQYLLR</sequence>
<keyword evidence="1" id="KW-1133">Transmembrane helix</keyword>
<keyword evidence="1" id="KW-0812">Transmembrane</keyword>
<geneLocation type="mitochondrion" evidence="2"/>
<evidence type="ECO:0000313" key="2">
    <source>
        <dbReference type="EMBL" id="QHR92799.1"/>
    </source>
</evidence>
<gene>
    <name evidence="2" type="primary">orf06901</name>
    <name evidence="2" type="ORF">Q903MT_gene6847</name>
</gene>
<keyword evidence="1" id="KW-0472">Membrane</keyword>